<name>A0A8J4QFQ4_9ROSI</name>
<protein>
    <recommendedName>
        <fullName evidence="2">RRM domain-containing protein</fullName>
    </recommendedName>
</protein>
<dbReference type="EMBL" id="JRKL02005855">
    <property type="protein sequence ID" value="KAF3949803.1"/>
    <property type="molecule type" value="Genomic_DNA"/>
</dbReference>
<dbReference type="InterPro" id="IPR000504">
    <property type="entry name" value="RRM_dom"/>
</dbReference>
<gene>
    <name evidence="3" type="ORF">CMV_024367</name>
</gene>
<dbReference type="Pfam" id="PF00076">
    <property type="entry name" value="RRM_1"/>
    <property type="match status" value="1"/>
</dbReference>
<sequence length="185" mass="21624">MTAETVVGSAFADDCAVKPLTSLAAKWGKRLFTGCIPIEATIDNVQLYFSQFGYVLDVYLAQVERKMCHRGFGFVTFSDEIQLSTLLRKYIGYVGRCVYVIMIYDRQVLWSNRYSCGYLSIKGKSLRNFLCRVVWCDNFYHRWSQRNSRIHGEVKTEEIKVKRMGKDAKFRMMFKGNHREESYLL</sequence>
<dbReference type="GO" id="GO:0003723">
    <property type="term" value="F:RNA binding"/>
    <property type="evidence" value="ECO:0007669"/>
    <property type="project" value="UniProtKB-UniRule"/>
</dbReference>
<dbReference type="Proteomes" id="UP000737018">
    <property type="component" value="Unassembled WGS sequence"/>
</dbReference>
<evidence type="ECO:0000313" key="3">
    <source>
        <dbReference type="EMBL" id="KAF3949803.1"/>
    </source>
</evidence>
<dbReference type="InterPro" id="IPR035979">
    <property type="entry name" value="RBD_domain_sf"/>
</dbReference>
<dbReference type="InterPro" id="IPR012677">
    <property type="entry name" value="Nucleotide-bd_a/b_plait_sf"/>
</dbReference>
<accession>A0A8J4QFQ4</accession>
<comment type="caution">
    <text evidence="3">The sequence shown here is derived from an EMBL/GenBank/DDBJ whole genome shotgun (WGS) entry which is preliminary data.</text>
</comment>
<evidence type="ECO:0000259" key="2">
    <source>
        <dbReference type="PROSITE" id="PS50102"/>
    </source>
</evidence>
<keyword evidence="1" id="KW-0694">RNA-binding</keyword>
<evidence type="ECO:0000256" key="1">
    <source>
        <dbReference type="PROSITE-ProRule" id="PRU00176"/>
    </source>
</evidence>
<reference evidence="3" key="1">
    <citation type="submission" date="2020-03" db="EMBL/GenBank/DDBJ databases">
        <title>Castanea mollissima Vanexum genome sequencing.</title>
        <authorList>
            <person name="Staton M."/>
        </authorList>
    </citation>
    <scope>NUCLEOTIDE SEQUENCE</scope>
    <source>
        <tissue evidence="3">Leaf</tissue>
    </source>
</reference>
<dbReference type="SUPFAM" id="SSF54928">
    <property type="entry name" value="RNA-binding domain, RBD"/>
    <property type="match status" value="1"/>
</dbReference>
<evidence type="ECO:0000313" key="4">
    <source>
        <dbReference type="Proteomes" id="UP000737018"/>
    </source>
</evidence>
<dbReference type="PROSITE" id="PS50102">
    <property type="entry name" value="RRM"/>
    <property type="match status" value="1"/>
</dbReference>
<proteinExistence type="predicted"/>
<feature type="domain" description="RRM" evidence="2">
    <location>
        <begin position="29"/>
        <end position="105"/>
    </location>
</feature>
<keyword evidence="4" id="KW-1185">Reference proteome</keyword>
<dbReference type="AlphaFoldDB" id="A0A8J4QFQ4"/>
<organism evidence="3 4">
    <name type="scientific">Castanea mollissima</name>
    <name type="common">Chinese chestnut</name>
    <dbReference type="NCBI Taxonomy" id="60419"/>
    <lineage>
        <taxon>Eukaryota</taxon>
        <taxon>Viridiplantae</taxon>
        <taxon>Streptophyta</taxon>
        <taxon>Embryophyta</taxon>
        <taxon>Tracheophyta</taxon>
        <taxon>Spermatophyta</taxon>
        <taxon>Magnoliopsida</taxon>
        <taxon>eudicotyledons</taxon>
        <taxon>Gunneridae</taxon>
        <taxon>Pentapetalae</taxon>
        <taxon>rosids</taxon>
        <taxon>fabids</taxon>
        <taxon>Fagales</taxon>
        <taxon>Fagaceae</taxon>
        <taxon>Castanea</taxon>
    </lineage>
</organism>
<dbReference type="Gene3D" id="3.30.70.330">
    <property type="match status" value="1"/>
</dbReference>
<dbReference type="OrthoDB" id="514262at2759"/>